<dbReference type="OMA" id="CIMEMQT"/>
<proteinExistence type="predicted"/>
<comment type="caution">
    <text evidence="2">The sequence shown here is derived from an EMBL/GenBank/DDBJ whole genome shotgun (WGS) entry which is preliminary data.</text>
</comment>
<dbReference type="InterPro" id="IPR005024">
    <property type="entry name" value="Snf7_fam"/>
</dbReference>
<protein>
    <submittedName>
        <fullName evidence="2">Uncharacterized protein</fullName>
    </submittedName>
</protein>
<dbReference type="AlphaFoldDB" id="A0A0V0QW95"/>
<dbReference type="Pfam" id="PF03357">
    <property type="entry name" value="Snf7"/>
    <property type="match status" value="1"/>
</dbReference>
<evidence type="ECO:0000256" key="1">
    <source>
        <dbReference type="SAM" id="Coils"/>
    </source>
</evidence>
<accession>A0A0V0QW95</accession>
<evidence type="ECO:0000313" key="3">
    <source>
        <dbReference type="Proteomes" id="UP000054937"/>
    </source>
</evidence>
<name>A0A0V0QW95_PSEPJ</name>
<sequence>MDQQEKQQLREIQEKVSSFLHKLENKTDQVDQKIEKIQNLMKDYILKGQKKKAQRYMQELKLFQQQLMLLENQKIFFVKLSVQLETLESDKQIVSALKNANQYLKSQEKVKEELQDQLLDFHEYLQTKEEADQIWGDLANMGQDKEELQDEFAKYEAQLLQGQMDQINKPMIDQQTVEKEKKIKEMEIQANQKMQQKYVPREKDQDFFEKAIDNMLV</sequence>
<dbReference type="GO" id="GO:0007034">
    <property type="term" value="P:vacuolar transport"/>
    <property type="evidence" value="ECO:0007669"/>
    <property type="project" value="InterPro"/>
</dbReference>
<organism evidence="2 3">
    <name type="scientific">Pseudocohnilembus persalinus</name>
    <name type="common">Ciliate</name>
    <dbReference type="NCBI Taxonomy" id="266149"/>
    <lineage>
        <taxon>Eukaryota</taxon>
        <taxon>Sar</taxon>
        <taxon>Alveolata</taxon>
        <taxon>Ciliophora</taxon>
        <taxon>Intramacronucleata</taxon>
        <taxon>Oligohymenophorea</taxon>
        <taxon>Scuticociliatia</taxon>
        <taxon>Philasterida</taxon>
        <taxon>Pseudocohnilembidae</taxon>
        <taxon>Pseudocohnilembus</taxon>
    </lineage>
</organism>
<evidence type="ECO:0000313" key="2">
    <source>
        <dbReference type="EMBL" id="KRX06519.1"/>
    </source>
</evidence>
<dbReference type="Gene3D" id="6.10.140.1230">
    <property type="match status" value="1"/>
</dbReference>
<dbReference type="Proteomes" id="UP000054937">
    <property type="component" value="Unassembled WGS sequence"/>
</dbReference>
<dbReference type="InParanoid" id="A0A0V0QW95"/>
<feature type="coiled-coil region" evidence="1">
    <location>
        <begin position="9"/>
        <end position="73"/>
    </location>
</feature>
<dbReference type="FunCoup" id="A0A0V0QW95">
    <property type="interactions" value="315"/>
</dbReference>
<feature type="coiled-coil region" evidence="1">
    <location>
        <begin position="97"/>
        <end position="196"/>
    </location>
</feature>
<keyword evidence="1" id="KW-0175">Coiled coil</keyword>
<gene>
    <name evidence="2" type="ORF">PPERSA_05132</name>
</gene>
<dbReference type="EMBL" id="LDAU01000096">
    <property type="protein sequence ID" value="KRX06519.1"/>
    <property type="molecule type" value="Genomic_DNA"/>
</dbReference>
<keyword evidence="3" id="KW-1185">Reference proteome</keyword>
<reference evidence="2 3" key="1">
    <citation type="journal article" date="2015" name="Sci. Rep.">
        <title>Genome of the facultative scuticociliatosis pathogen Pseudocohnilembus persalinus provides insight into its virulence through horizontal gene transfer.</title>
        <authorList>
            <person name="Xiong J."/>
            <person name="Wang G."/>
            <person name="Cheng J."/>
            <person name="Tian M."/>
            <person name="Pan X."/>
            <person name="Warren A."/>
            <person name="Jiang C."/>
            <person name="Yuan D."/>
            <person name="Miao W."/>
        </authorList>
    </citation>
    <scope>NUCLEOTIDE SEQUENCE [LARGE SCALE GENOMIC DNA]</scope>
    <source>
        <strain evidence="2">36N120E</strain>
    </source>
</reference>